<dbReference type="Gene3D" id="3.30.565.10">
    <property type="entry name" value="Histidine kinase-like ATPase, C-terminal domain"/>
    <property type="match status" value="1"/>
</dbReference>
<evidence type="ECO:0000256" key="4">
    <source>
        <dbReference type="ARBA" id="ARBA00022741"/>
    </source>
</evidence>
<dbReference type="GO" id="GO:0004519">
    <property type="term" value="F:endonuclease activity"/>
    <property type="evidence" value="ECO:0007669"/>
    <property type="project" value="UniProtKB-KW"/>
</dbReference>
<dbReference type="Pfam" id="PF08676">
    <property type="entry name" value="MutL_C"/>
    <property type="match status" value="1"/>
</dbReference>
<feature type="region of interest" description="Disordered" evidence="14">
    <location>
        <begin position="451"/>
        <end position="473"/>
    </location>
</feature>
<keyword evidence="3" id="KW-0540">Nuclease</keyword>
<evidence type="ECO:0000256" key="14">
    <source>
        <dbReference type="SAM" id="MobiDB-lite"/>
    </source>
</evidence>
<organism evidence="17 18">
    <name type="scientific">Leptobrachium leishanense</name>
    <name type="common">Leishan spiny toad</name>
    <dbReference type="NCBI Taxonomy" id="445787"/>
    <lineage>
        <taxon>Eukaryota</taxon>
        <taxon>Metazoa</taxon>
        <taxon>Chordata</taxon>
        <taxon>Craniata</taxon>
        <taxon>Vertebrata</taxon>
        <taxon>Euteleostomi</taxon>
        <taxon>Amphibia</taxon>
        <taxon>Batrachia</taxon>
        <taxon>Anura</taxon>
        <taxon>Pelobatoidea</taxon>
        <taxon>Megophryidae</taxon>
        <taxon>Leptobrachium</taxon>
    </lineage>
</organism>
<reference evidence="17" key="1">
    <citation type="submission" date="2025-08" db="UniProtKB">
        <authorList>
            <consortium name="Ensembl"/>
        </authorList>
    </citation>
    <scope>IDENTIFICATION</scope>
</reference>
<dbReference type="Proteomes" id="UP000694569">
    <property type="component" value="Unplaced"/>
</dbReference>
<evidence type="ECO:0000256" key="7">
    <source>
        <dbReference type="ARBA" id="ARBA00022801"/>
    </source>
</evidence>
<dbReference type="GO" id="GO:0016887">
    <property type="term" value="F:ATP hydrolysis activity"/>
    <property type="evidence" value="ECO:0007669"/>
    <property type="project" value="InterPro"/>
</dbReference>
<dbReference type="InterPro" id="IPR013507">
    <property type="entry name" value="DNA_mismatch_S5_2-like"/>
</dbReference>
<dbReference type="InterPro" id="IPR042121">
    <property type="entry name" value="MutL_C_regsub"/>
</dbReference>
<dbReference type="InterPro" id="IPR002099">
    <property type="entry name" value="MutL/Mlh/PMS"/>
</dbReference>
<dbReference type="InterPro" id="IPR038973">
    <property type="entry name" value="MutL/Mlh/Pms-like"/>
</dbReference>
<dbReference type="SUPFAM" id="SSF118116">
    <property type="entry name" value="DNA mismatch repair protein MutL"/>
    <property type="match status" value="1"/>
</dbReference>
<keyword evidence="4" id="KW-0547">Nucleotide-binding</keyword>
<keyword evidence="9" id="KW-0539">Nucleus</keyword>
<dbReference type="SUPFAM" id="SSF54211">
    <property type="entry name" value="Ribosomal protein S5 domain 2-like"/>
    <property type="match status" value="1"/>
</dbReference>
<dbReference type="OrthoDB" id="10254304at2759"/>
<evidence type="ECO:0000256" key="12">
    <source>
        <dbReference type="ARBA" id="ARBA00077255"/>
    </source>
</evidence>
<dbReference type="FunFam" id="3.30.230.10:FF:000032">
    <property type="entry name" value="mismatch repair endonuclease PMS2 isoform X2"/>
    <property type="match status" value="1"/>
</dbReference>
<dbReference type="GeneTree" id="ENSGT00940000155381"/>
<dbReference type="Gene3D" id="3.30.1370.100">
    <property type="entry name" value="MutL, C-terminal domain, regulatory subdomain"/>
    <property type="match status" value="1"/>
</dbReference>
<dbReference type="AlphaFoldDB" id="A0A8C5PRR3"/>
<dbReference type="GO" id="GO:0030983">
    <property type="term" value="F:mismatched DNA binding"/>
    <property type="evidence" value="ECO:0007669"/>
    <property type="project" value="InterPro"/>
</dbReference>
<gene>
    <name evidence="17" type="primary">PMS2</name>
</gene>
<keyword evidence="7" id="KW-0378">Hydrolase</keyword>
<dbReference type="SMART" id="SM00853">
    <property type="entry name" value="MutL_C"/>
    <property type="match status" value="1"/>
</dbReference>
<dbReference type="Gene3D" id="3.30.1540.20">
    <property type="entry name" value="MutL, C-terminal domain, dimerisation subdomain"/>
    <property type="match status" value="1"/>
</dbReference>
<dbReference type="GO" id="GO:0140664">
    <property type="term" value="F:ATP-dependent DNA damage sensor activity"/>
    <property type="evidence" value="ECO:0007669"/>
    <property type="project" value="InterPro"/>
</dbReference>
<dbReference type="PANTHER" id="PTHR10073:SF52">
    <property type="entry name" value="MISMATCH REPAIR ENDONUCLEASE PMS2"/>
    <property type="match status" value="1"/>
</dbReference>
<evidence type="ECO:0000256" key="2">
    <source>
        <dbReference type="ARBA" id="ARBA00006082"/>
    </source>
</evidence>
<dbReference type="Pfam" id="PF01119">
    <property type="entry name" value="DNA_mis_repair"/>
    <property type="match status" value="1"/>
</dbReference>
<keyword evidence="5" id="KW-0255">Endonuclease</keyword>
<evidence type="ECO:0000259" key="16">
    <source>
        <dbReference type="SMART" id="SM01340"/>
    </source>
</evidence>
<dbReference type="CDD" id="cd16926">
    <property type="entry name" value="HATPase_MutL-MLH-PMS-like"/>
    <property type="match status" value="1"/>
</dbReference>
<dbReference type="GO" id="GO:0006298">
    <property type="term" value="P:mismatch repair"/>
    <property type="evidence" value="ECO:0007669"/>
    <property type="project" value="InterPro"/>
</dbReference>
<evidence type="ECO:0000256" key="6">
    <source>
        <dbReference type="ARBA" id="ARBA00022763"/>
    </source>
</evidence>
<dbReference type="SUPFAM" id="SSF55874">
    <property type="entry name" value="ATPase domain of HSP90 chaperone/DNA topoisomerase II/histidine kinase"/>
    <property type="match status" value="1"/>
</dbReference>
<dbReference type="Pfam" id="PF13589">
    <property type="entry name" value="HATPase_c_3"/>
    <property type="match status" value="1"/>
</dbReference>
<dbReference type="FunFam" id="3.30.565.10:FF:000014">
    <property type="entry name" value="Mismatch repair endonuclease pms1, putative"/>
    <property type="match status" value="1"/>
</dbReference>
<dbReference type="Ensembl" id="ENSLLET00000027844.1">
    <property type="protein sequence ID" value="ENSLLEP00000026801.1"/>
    <property type="gene ID" value="ENSLLEG00000017010.1"/>
</dbReference>
<comment type="subcellular location">
    <subcellularLocation>
        <location evidence="1">Nucleus</location>
    </subcellularLocation>
</comment>
<dbReference type="GO" id="GO:0032389">
    <property type="term" value="C:MutLalpha complex"/>
    <property type="evidence" value="ECO:0007669"/>
    <property type="project" value="TreeGrafter"/>
</dbReference>
<evidence type="ECO:0000256" key="9">
    <source>
        <dbReference type="ARBA" id="ARBA00023242"/>
    </source>
</evidence>
<evidence type="ECO:0000313" key="17">
    <source>
        <dbReference type="Ensembl" id="ENSLLEP00000026801.1"/>
    </source>
</evidence>
<dbReference type="FunFam" id="3.30.1370.100:FF:000001">
    <property type="entry name" value="Mismatch repair endonuclease pms1, putative"/>
    <property type="match status" value="1"/>
</dbReference>
<evidence type="ECO:0000259" key="15">
    <source>
        <dbReference type="SMART" id="SM00853"/>
    </source>
</evidence>
<dbReference type="PANTHER" id="PTHR10073">
    <property type="entry name" value="DNA MISMATCH REPAIR PROTEIN MLH, PMS, MUTL"/>
    <property type="match status" value="1"/>
</dbReference>
<dbReference type="InterPro" id="IPR042120">
    <property type="entry name" value="MutL_C_dimsub"/>
</dbReference>
<evidence type="ECO:0000256" key="10">
    <source>
        <dbReference type="ARBA" id="ARBA00048778"/>
    </source>
</evidence>
<proteinExistence type="inferred from homology"/>
<dbReference type="GO" id="GO:0016446">
    <property type="term" value="P:somatic hypermutation of immunoglobulin genes"/>
    <property type="evidence" value="ECO:0007669"/>
    <property type="project" value="TreeGrafter"/>
</dbReference>
<accession>A0A8C5PRR3</accession>
<name>A0A8C5PRR3_9ANUR</name>
<dbReference type="PROSITE" id="PS00058">
    <property type="entry name" value="DNA_MISMATCH_REPAIR_1"/>
    <property type="match status" value="1"/>
</dbReference>
<keyword evidence="6" id="KW-0227">DNA damage</keyword>
<dbReference type="CDD" id="cd03484">
    <property type="entry name" value="MutL_Trans_hPMS_2_like"/>
    <property type="match status" value="1"/>
</dbReference>
<feature type="compositionally biased region" description="Polar residues" evidence="14">
    <location>
        <begin position="489"/>
        <end position="548"/>
    </location>
</feature>
<dbReference type="InterPro" id="IPR014762">
    <property type="entry name" value="DNA_mismatch_repair_CS"/>
</dbReference>
<evidence type="ECO:0000256" key="1">
    <source>
        <dbReference type="ARBA" id="ARBA00004123"/>
    </source>
</evidence>
<dbReference type="InterPro" id="IPR020568">
    <property type="entry name" value="Ribosomal_Su5_D2-typ_SF"/>
</dbReference>
<comment type="catalytic activity">
    <reaction evidence="10">
        <text>ATP + H2O = ADP + phosphate + H(+)</text>
        <dbReference type="Rhea" id="RHEA:13065"/>
        <dbReference type="ChEBI" id="CHEBI:15377"/>
        <dbReference type="ChEBI" id="CHEBI:15378"/>
        <dbReference type="ChEBI" id="CHEBI:30616"/>
        <dbReference type="ChEBI" id="CHEBI:43474"/>
        <dbReference type="ChEBI" id="CHEBI:456216"/>
    </reaction>
    <physiologicalReaction direction="left-to-right" evidence="10">
        <dbReference type="Rhea" id="RHEA:13066"/>
    </physiologicalReaction>
</comment>
<keyword evidence="18" id="KW-1185">Reference proteome</keyword>
<feature type="domain" description="DNA mismatch repair protein S5" evidence="16">
    <location>
        <begin position="259"/>
        <end position="396"/>
    </location>
</feature>
<evidence type="ECO:0000256" key="13">
    <source>
        <dbReference type="ARBA" id="ARBA00083250"/>
    </source>
</evidence>
<dbReference type="SMART" id="SM01340">
    <property type="entry name" value="DNA_mis_repair"/>
    <property type="match status" value="1"/>
</dbReference>
<evidence type="ECO:0000256" key="5">
    <source>
        <dbReference type="ARBA" id="ARBA00022759"/>
    </source>
</evidence>
<dbReference type="InterPro" id="IPR014790">
    <property type="entry name" value="MutL_C"/>
</dbReference>
<dbReference type="Gene3D" id="3.30.230.10">
    <property type="match status" value="1"/>
</dbReference>
<sequence>MLLAGGRSEGGVCSAGRIRIWRRHQAGIILSVSAMEEGCAEPAKAIKPIDRRSVHQICSGQVVLSLATAVKELLENSIDAGATSIDIKLKEYGAELIEVSDNGCGVEEQNFEGLTLKHHTSKLQDFSDLVNVETFGFRGEALSSLCALSDLVISTCHQNANVGTRMVFDQNGKIVQKSPFPRQHGTTVTVQQLFYTLPVRHKEFQRNLKKEFGKMGQVLQAYCVISTGVRITCTNQVGQGKRSPVVCSSGSTSSVKENIGAVFGQKQLQSVIPFCQLPPSDTVCEEYGLSSSDLPHDFYSITGYISRCDHGVGRSSTDRQFFFINQRPCDPAKVSKVVNEVYHMYNRHQYPFVVLNICVNSECVDINVTPDKRQILLQEEKLLLAVLKTSLLAVFSSNVNKLDLNRTLQDATGGIRKISSEILDSSSRHTDTFDKSSLAVSKLREAFSLYQKSPSSLPQPKHDKSKVPSSSQKTLQAFFSTSSKDKEVSQNVSCVSPNKRQPETPSLDGNTVSLESQGDSGRLETTTPDSENDTSTPELQYNHNSDALASSPGHKDNEDGPPVVEDTLQILGKDIELQGAEGEEQLVFGRVPFSKRAKTQDTQSLESRLSSDKLLADTVDSPVDVPKRTVPLRFSMPQLAQRVERLNRQQKEKEESEKYRRFRAKINPSENQAAEEELRKTISKEMFAKMEIIGQFNLGFIITKLRSDLFIIDQHATDEKYNFEVLQQSTVLQGQRLIAPQNLSLTAMNESVLMENLEIFKKNGFDFIFDENAPIMERVKLVSLPTSKNWTFGQQDIEELIFMLSDSPGVMCRPSRVRQMFASRACRKSVMIGTALNVHEMRKLVAHMGEIEHPWNCPHGRPTMRHIACLDMISQE</sequence>
<keyword evidence="8" id="KW-0067">ATP-binding</keyword>
<dbReference type="FunFam" id="3.30.1540.20:FF:000019">
    <property type="entry name" value="PMS1 homolog 2, mismatch repair system component"/>
    <property type="match status" value="1"/>
</dbReference>
<dbReference type="InterPro" id="IPR014721">
    <property type="entry name" value="Ribsml_uS5_D2-typ_fold_subgr"/>
</dbReference>
<dbReference type="GO" id="GO:0005524">
    <property type="term" value="F:ATP binding"/>
    <property type="evidence" value="ECO:0007669"/>
    <property type="project" value="UniProtKB-KW"/>
</dbReference>
<dbReference type="NCBIfam" id="TIGR00585">
    <property type="entry name" value="mutl"/>
    <property type="match status" value="1"/>
</dbReference>
<evidence type="ECO:0000256" key="8">
    <source>
        <dbReference type="ARBA" id="ARBA00022840"/>
    </source>
</evidence>
<protein>
    <recommendedName>
        <fullName evidence="11">Mismatch repair endonuclease PMS2</fullName>
    </recommendedName>
    <alternativeName>
        <fullName evidence="13">DNA mismatch repair protein PMS2</fullName>
    </alternativeName>
    <alternativeName>
        <fullName evidence="12">PMS1 protein homolog 2</fullName>
    </alternativeName>
</protein>
<reference evidence="17" key="2">
    <citation type="submission" date="2025-09" db="UniProtKB">
        <authorList>
            <consortium name="Ensembl"/>
        </authorList>
    </citation>
    <scope>IDENTIFICATION</scope>
</reference>
<comment type="similarity">
    <text evidence="2">Belongs to the DNA mismatch repair MutL/HexB family.</text>
</comment>
<evidence type="ECO:0000313" key="18">
    <source>
        <dbReference type="Proteomes" id="UP000694569"/>
    </source>
</evidence>
<feature type="region of interest" description="Disordered" evidence="14">
    <location>
        <begin position="489"/>
        <end position="564"/>
    </location>
</feature>
<evidence type="ECO:0000256" key="3">
    <source>
        <dbReference type="ARBA" id="ARBA00022722"/>
    </source>
</evidence>
<feature type="domain" description="MutL C-terminal dimerisation" evidence="15">
    <location>
        <begin position="692"/>
        <end position="836"/>
    </location>
</feature>
<dbReference type="InterPro" id="IPR036890">
    <property type="entry name" value="HATPase_C_sf"/>
</dbReference>
<dbReference type="InterPro" id="IPR037198">
    <property type="entry name" value="MutL_C_sf"/>
</dbReference>
<evidence type="ECO:0000256" key="11">
    <source>
        <dbReference type="ARBA" id="ARBA00072579"/>
    </source>
</evidence>